<dbReference type="EMBL" id="JAEMGP010000003">
    <property type="protein sequence ID" value="KAG5211189.1"/>
    <property type="molecule type" value="Genomic_DNA"/>
</dbReference>
<proteinExistence type="predicted"/>
<organism evidence="1 2">
    <name type="scientific">Ovis aries</name>
    <name type="common">Sheep</name>
    <dbReference type="NCBI Taxonomy" id="9940"/>
    <lineage>
        <taxon>Eukaryota</taxon>
        <taxon>Metazoa</taxon>
        <taxon>Chordata</taxon>
        <taxon>Craniata</taxon>
        <taxon>Vertebrata</taxon>
        <taxon>Euteleostomi</taxon>
        <taxon>Mammalia</taxon>
        <taxon>Eutheria</taxon>
        <taxon>Laurasiatheria</taxon>
        <taxon>Artiodactyla</taxon>
        <taxon>Ruminantia</taxon>
        <taxon>Pecora</taxon>
        <taxon>Bovidae</taxon>
        <taxon>Caprinae</taxon>
        <taxon>Ovis</taxon>
    </lineage>
</organism>
<dbReference type="Proteomes" id="UP000664991">
    <property type="component" value="Unassembled WGS sequence"/>
</dbReference>
<dbReference type="Gene3D" id="2.60.120.200">
    <property type="match status" value="1"/>
</dbReference>
<gene>
    <name evidence="1" type="ORF">JEQ12_013618</name>
</gene>
<comment type="caution">
    <text evidence="1">The sequence shown here is derived from an EMBL/GenBank/DDBJ whole genome shotgun (WGS) entry which is preliminary data.</text>
</comment>
<protein>
    <submittedName>
        <fullName evidence="1">Uncharacterized protein</fullName>
    </submittedName>
</protein>
<reference evidence="1 2" key="1">
    <citation type="submission" date="2020-12" db="EMBL/GenBank/DDBJ databases">
        <title>De novo assembly of Tibetan sheep genome.</title>
        <authorList>
            <person name="Li X."/>
        </authorList>
    </citation>
    <scope>NUCLEOTIDE SEQUENCE [LARGE SCALE GENOMIC DNA]</scope>
    <source>
        <tissue evidence="1">Heart</tissue>
    </source>
</reference>
<accession>A0A836D4B8</accession>
<name>A0A836D4B8_SHEEP</name>
<sequence>MMTRQLALKSSGATYGGVCELSGCHLFSVNDAITEATYMEKYSSDLDVETTNADVKQNCLSSRASFRGCVRRLTLTKGPHVQSFDLSTAFDLQGVFPHSCPGTES</sequence>
<evidence type="ECO:0000313" key="2">
    <source>
        <dbReference type="Proteomes" id="UP000664991"/>
    </source>
</evidence>
<evidence type="ECO:0000313" key="1">
    <source>
        <dbReference type="EMBL" id="KAG5211189.1"/>
    </source>
</evidence>
<dbReference type="AlphaFoldDB" id="A0A836D4B8"/>